<evidence type="ECO:0000313" key="9">
    <source>
        <dbReference type="Proteomes" id="UP000002051"/>
    </source>
</evidence>
<dbReference type="PANTHER" id="PTHR24058:SF124">
    <property type="entry name" value="PROTEIN KINASE SUPERFAMILY PROTEIN"/>
    <property type="match status" value="1"/>
</dbReference>
<dbReference type="EnsemblPlants" id="KEH20183">
    <property type="protein sequence ID" value="KEH20183"/>
    <property type="gene ID" value="MTR_8g069620"/>
</dbReference>
<reference evidence="7 9" key="2">
    <citation type="journal article" date="2014" name="BMC Genomics">
        <title>An improved genome release (version Mt4.0) for the model legume Medicago truncatula.</title>
        <authorList>
            <person name="Tang H."/>
            <person name="Krishnakumar V."/>
            <person name="Bidwell S."/>
            <person name="Rosen B."/>
            <person name="Chan A."/>
            <person name="Zhou S."/>
            <person name="Gentzbittel L."/>
            <person name="Childs K.L."/>
            <person name="Yandell M."/>
            <person name="Gundlach H."/>
            <person name="Mayer K.F."/>
            <person name="Schwartz D.C."/>
            <person name="Town C.D."/>
        </authorList>
    </citation>
    <scope>GENOME REANNOTATION</scope>
    <source>
        <strain evidence="7">A17</strain>
        <strain evidence="8 9">cv. Jemalong A17</strain>
    </source>
</reference>
<dbReference type="HOGENOM" id="CLU_1350701_0_0_1"/>
<dbReference type="Proteomes" id="UP000002051">
    <property type="component" value="Chromosome 8"/>
</dbReference>
<protein>
    <submittedName>
        <fullName evidence="7">Serine/Threonine kinase-like protein</fullName>
    </submittedName>
</protein>
<evidence type="ECO:0000256" key="4">
    <source>
        <dbReference type="ARBA" id="ARBA00022777"/>
    </source>
</evidence>
<feature type="domain" description="Protein kinase" evidence="6">
    <location>
        <begin position="44"/>
        <end position="203"/>
    </location>
</feature>
<dbReference type="InterPro" id="IPR050494">
    <property type="entry name" value="Ser_Thr_dual-spec_kinase"/>
</dbReference>
<reference evidence="7 9" key="1">
    <citation type="journal article" date="2011" name="Nature">
        <title>The Medicago genome provides insight into the evolution of rhizobial symbioses.</title>
        <authorList>
            <person name="Young N.D."/>
            <person name="Debelle F."/>
            <person name="Oldroyd G.E."/>
            <person name="Geurts R."/>
            <person name="Cannon S.B."/>
            <person name="Udvardi M.K."/>
            <person name="Benedito V.A."/>
            <person name="Mayer K.F."/>
            <person name="Gouzy J."/>
            <person name="Schoof H."/>
            <person name="Van de Peer Y."/>
            <person name="Proost S."/>
            <person name="Cook D.R."/>
            <person name="Meyers B.C."/>
            <person name="Spannagl M."/>
            <person name="Cheung F."/>
            <person name="De Mita S."/>
            <person name="Krishnakumar V."/>
            <person name="Gundlach H."/>
            <person name="Zhou S."/>
            <person name="Mudge J."/>
            <person name="Bharti A.K."/>
            <person name="Murray J.D."/>
            <person name="Naoumkina M.A."/>
            <person name="Rosen B."/>
            <person name="Silverstein K.A."/>
            <person name="Tang H."/>
            <person name="Rombauts S."/>
            <person name="Zhao P.X."/>
            <person name="Zhou P."/>
            <person name="Barbe V."/>
            <person name="Bardou P."/>
            <person name="Bechner M."/>
            <person name="Bellec A."/>
            <person name="Berger A."/>
            <person name="Berges H."/>
            <person name="Bidwell S."/>
            <person name="Bisseling T."/>
            <person name="Choisne N."/>
            <person name="Couloux A."/>
            <person name="Denny R."/>
            <person name="Deshpande S."/>
            <person name="Dai X."/>
            <person name="Doyle J.J."/>
            <person name="Dudez A.M."/>
            <person name="Farmer A.D."/>
            <person name="Fouteau S."/>
            <person name="Franken C."/>
            <person name="Gibelin C."/>
            <person name="Gish J."/>
            <person name="Goldstein S."/>
            <person name="Gonzalez A.J."/>
            <person name="Green P.J."/>
            <person name="Hallab A."/>
            <person name="Hartog M."/>
            <person name="Hua A."/>
            <person name="Humphray S.J."/>
            <person name="Jeong D.H."/>
            <person name="Jing Y."/>
            <person name="Jocker A."/>
            <person name="Kenton S.M."/>
            <person name="Kim D.J."/>
            <person name="Klee K."/>
            <person name="Lai H."/>
            <person name="Lang C."/>
            <person name="Lin S."/>
            <person name="Macmil S.L."/>
            <person name="Magdelenat G."/>
            <person name="Matthews L."/>
            <person name="McCorrison J."/>
            <person name="Monaghan E.L."/>
            <person name="Mun J.H."/>
            <person name="Najar F.Z."/>
            <person name="Nicholson C."/>
            <person name="Noirot C."/>
            <person name="O'Bleness M."/>
            <person name="Paule C.R."/>
            <person name="Poulain J."/>
            <person name="Prion F."/>
            <person name="Qin B."/>
            <person name="Qu C."/>
            <person name="Retzel E.F."/>
            <person name="Riddle C."/>
            <person name="Sallet E."/>
            <person name="Samain S."/>
            <person name="Samson N."/>
            <person name="Sanders I."/>
            <person name="Saurat O."/>
            <person name="Scarpelli C."/>
            <person name="Schiex T."/>
            <person name="Segurens B."/>
            <person name="Severin A.J."/>
            <person name="Sherrier D.J."/>
            <person name="Shi R."/>
            <person name="Sims S."/>
            <person name="Singer S.R."/>
            <person name="Sinharoy S."/>
            <person name="Sterck L."/>
            <person name="Viollet A."/>
            <person name="Wang B.B."/>
            <person name="Wang K."/>
            <person name="Wang M."/>
            <person name="Wang X."/>
            <person name="Warfsmann J."/>
            <person name="Weissenbach J."/>
            <person name="White D.D."/>
            <person name="White J.D."/>
            <person name="Wiley G.B."/>
            <person name="Wincker P."/>
            <person name="Xing Y."/>
            <person name="Yang L."/>
            <person name="Yao Z."/>
            <person name="Ying F."/>
            <person name="Zhai J."/>
            <person name="Zhou L."/>
            <person name="Zuber A."/>
            <person name="Denarie J."/>
            <person name="Dixon R.A."/>
            <person name="May G.D."/>
            <person name="Schwartz D.C."/>
            <person name="Rogers J."/>
            <person name="Quetier F."/>
            <person name="Town C.D."/>
            <person name="Roe B.A."/>
        </authorList>
    </citation>
    <scope>NUCLEOTIDE SEQUENCE [LARGE SCALE GENOMIC DNA]</scope>
    <source>
        <strain evidence="7">A17</strain>
        <strain evidence="8 9">cv. Jemalong A17</strain>
    </source>
</reference>
<dbReference type="Gene3D" id="3.30.200.20">
    <property type="entry name" value="Phosphorylase Kinase, domain 1"/>
    <property type="match status" value="1"/>
</dbReference>
<evidence type="ECO:0000256" key="2">
    <source>
        <dbReference type="ARBA" id="ARBA00022679"/>
    </source>
</evidence>
<dbReference type="SUPFAM" id="SSF56112">
    <property type="entry name" value="Protein kinase-like (PK-like)"/>
    <property type="match status" value="1"/>
</dbReference>
<evidence type="ECO:0000256" key="3">
    <source>
        <dbReference type="ARBA" id="ARBA00022741"/>
    </source>
</evidence>
<dbReference type="AlphaFoldDB" id="A0A072TTJ5"/>
<keyword evidence="1" id="KW-0723">Serine/threonine-protein kinase</keyword>
<keyword evidence="5" id="KW-0067">ATP-binding</keyword>
<reference evidence="8" key="3">
    <citation type="submission" date="2015-04" db="UniProtKB">
        <authorList>
            <consortium name="EnsemblPlants"/>
        </authorList>
    </citation>
    <scope>IDENTIFICATION</scope>
    <source>
        <strain evidence="8">cv. Jemalong A17</strain>
    </source>
</reference>
<gene>
    <name evidence="7" type="ordered locus">MTR_8g069620</name>
</gene>
<sequence>MTMAIKIDLRRSSELIFRHLLFRIGFEEEKNFHVVLNSVIAGRYHVTEYLGAAAFSKALQAHDMHTGVDVCIKIIKNNKDFFDQSLDEIKLLKHVNKHDPGDKYHILRLYDYFYFREHLLIVCELLKANLYEFDKFNRESGAEVYFTMPRLQVLFQNDSSATLLARVIGIIGPIGQSMLAKGCDTYKYFTKNHMLYERNQKIK</sequence>
<keyword evidence="3" id="KW-0547">Nucleotide-binding</keyword>
<dbReference type="PROSITE" id="PS50011">
    <property type="entry name" value="PROTEIN_KINASE_DOM"/>
    <property type="match status" value="1"/>
</dbReference>
<dbReference type="GO" id="GO:0004674">
    <property type="term" value="F:protein serine/threonine kinase activity"/>
    <property type="evidence" value="ECO:0000318"/>
    <property type="project" value="GO_Central"/>
</dbReference>
<evidence type="ECO:0000259" key="6">
    <source>
        <dbReference type="PROSITE" id="PS50011"/>
    </source>
</evidence>
<dbReference type="STRING" id="3880.A0A072TTJ5"/>
<keyword evidence="4 7" id="KW-0418">Kinase</keyword>
<name>A0A072TTJ5_MEDTR</name>
<dbReference type="PANTHER" id="PTHR24058">
    <property type="entry name" value="DUAL SPECIFICITY PROTEIN KINASE"/>
    <property type="match status" value="1"/>
</dbReference>
<dbReference type="EMBL" id="CM001224">
    <property type="protein sequence ID" value="KEH20183.1"/>
    <property type="molecule type" value="Genomic_DNA"/>
</dbReference>
<dbReference type="InterPro" id="IPR011009">
    <property type="entry name" value="Kinase-like_dom_sf"/>
</dbReference>
<proteinExistence type="predicted"/>
<dbReference type="FunFam" id="3.30.200.20:FF:000216">
    <property type="entry name" value="Putative serine/threonine-protein kinase dyrk2"/>
    <property type="match status" value="1"/>
</dbReference>
<evidence type="ECO:0000313" key="7">
    <source>
        <dbReference type="EMBL" id="KEH20183.1"/>
    </source>
</evidence>
<evidence type="ECO:0000256" key="1">
    <source>
        <dbReference type="ARBA" id="ARBA00022527"/>
    </source>
</evidence>
<dbReference type="InterPro" id="IPR000719">
    <property type="entry name" value="Prot_kinase_dom"/>
</dbReference>
<keyword evidence="2" id="KW-0808">Transferase</keyword>
<dbReference type="GO" id="GO:0005524">
    <property type="term" value="F:ATP binding"/>
    <property type="evidence" value="ECO:0007669"/>
    <property type="project" value="UniProtKB-KW"/>
</dbReference>
<organism evidence="7 9">
    <name type="scientific">Medicago truncatula</name>
    <name type="common">Barrel medic</name>
    <name type="synonym">Medicago tribuloides</name>
    <dbReference type="NCBI Taxonomy" id="3880"/>
    <lineage>
        <taxon>Eukaryota</taxon>
        <taxon>Viridiplantae</taxon>
        <taxon>Streptophyta</taxon>
        <taxon>Embryophyta</taxon>
        <taxon>Tracheophyta</taxon>
        <taxon>Spermatophyta</taxon>
        <taxon>Magnoliopsida</taxon>
        <taxon>eudicotyledons</taxon>
        <taxon>Gunneridae</taxon>
        <taxon>Pentapetalae</taxon>
        <taxon>rosids</taxon>
        <taxon>fabids</taxon>
        <taxon>Fabales</taxon>
        <taxon>Fabaceae</taxon>
        <taxon>Papilionoideae</taxon>
        <taxon>50 kb inversion clade</taxon>
        <taxon>NPAAA clade</taxon>
        <taxon>Hologalegina</taxon>
        <taxon>IRL clade</taxon>
        <taxon>Trifolieae</taxon>
        <taxon>Medicago</taxon>
    </lineage>
</organism>
<accession>A0A072TTJ5</accession>
<keyword evidence="9" id="KW-1185">Reference proteome</keyword>
<evidence type="ECO:0000256" key="5">
    <source>
        <dbReference type="ARBA" id="ARBA00022840"/>
    </source>
</evidence>
<evidence type="ECO:0000313" key="8">
    <source>
        <dbReference type="EnsemblPlants" id="KEH20183"/>
    </source>
</evidence>